<organism evidence="2">
    <name type="scientific">uncultured Rubrobacteraceae bacterium</name>
    <dbReference type="NCBI Taxonomy" id="349277"/>
    <lineage>
        <taxon>Bacteria</taxon>
        <taxon>Bacillati</taxon>
        <taxon>Actinomycetota</taxon>
        <taxon>Rubrobacteria</taxon>
        <taxon>Rubrobacterales</taxon>
        <taxon>Rubrobacteraceae</taxon>
        <taxon>environmental samples</taxon>
    </lineage>
</organism>
<name>A0A6J4R866_9ACTN</name>
<accession>A0A6J4R866</accession>
<reference evidence="2" key="1">
    <citation type="submission" date="2020-02" db="EMBL/GenBank/DDBJ databases">
        <authorList>
            <person name="Meier V. D."/>
        </authorList>
    </citation>
    <scope>NUCLEOTIDE SEQUENCE</scope>
    <source>
        <strain evidence="2">AVDCRST_MAG25</strain>
    </source>
</reference>
<gene>
    <name evidence="2" type="ORF">AVDCRST_MAG25-727</name>
</gene>
<sequence>MGLHHRRRAGQRSGRERYHGVLEADMTGRRRAEKEGLA</sequence>
<feature type="region of interest" description="Disordered" evidence="1">
    <location>
        <begin position="1"/>
        <end position="38"/>
    </location>
</feature>
<dbReference type="AlphaFoldDB" id="A0A6J4R866"/>
<feature type="compositionally biased region" description="Basic and acidic residues" evidence="1">
    <location>
        <begin position="13"/>
        <end position="38"/>
    </location>
</feature>
<protein>
    <submittedName>
        <fullName evidence="2">Uncharacterized protein</fullName>
    </submittedName>
</protein>
<evidence type="ECO:0000313" key="2">
    <source>
        <dbReference type="EMBL" id="CAA9460131.1"/>
    </source>
</evidence>
<proteinExistence type="predicted"/>
<evidence type="ECO:0000256" key="1">
    <source>
        <dbReference type="SAM" id="MobiDB-lite"/>
    </source>
</evidence>
<feature type="compositionally biased region" description="Basic residues" evidence="1">
    <location>
        <begin position="1"/>
        <end position="10"/>
    </location>
</feature>
<dbReference type="EMBL" id="CADCVI010000048">
    <property type="protein sequence ID" value="CAA9460131.1"/>
    <property type="molecule type" value="Genomic_DNA"/>
</dbReference>